<reference evidence="6" key="4">
    <citation type="journal article" date="2018" name="Nat. Plants">
        <title>Whole-genome landscape of Medicago truncatula symbiotic genes.</title>
        <authorList>
            <person name="Pecrix Y."/>
            <person name="Staton S.E."/>
            <person name="Sallet E."/>
            <person name="Lelandais-Briere C."/>
            <person name="Moreau S."/>
            <person name="Carrere S."/>
            <person name="Blein T."/>
            <person name="Jardinaud M.F."/>
            <person name="Latrasse D."/>
            <person name="Zouine M."/>
            <person name="Zahm M."/>
            <person name="Kreplak J."/>
            <person name="Mayjonade B."/>
            <person name="Satge C."/>
            <person name="Perez M."/>
            <person name="Cauet S."/>
            <person name="Marande W."/>
            <person name="Chantry-Darmon C."/>
            <person name="Lopez-Roques C."/>
            <person name="Bouchez O."/>
            <person name="Berard A."/>
            <person name="Debelle F."/>
            <person name="Munos S."/>
            <person name="Bendahmane A."/>
            <person name="Berges H."/>
            <person name="Niebel A."/>
            <person name="Buitink J."/>
            <person name="Frugier F."/>
            <person name="Benhamed M."/>
            <person name="Crespi M."/>
            <person name="Gouzy J."/>
            <person name="Gamas P."/>
        </authorList>
    </citation>
    <scope>NUCLEOTIDE SEQUENCE [LARGE SCALE GENOMIC DNA]</scope>
    <source>
        <strain evidence="6">cv. Jemalong A17</strain>
    </source>
</reference>
<dbReference type="Proteomes" id="UP000265566">
    <property type="component" value="Chromosome 6"/>
</dbReference>
<reference evidence="2 5" key="1">
    <citation type="journal article" date="2011" name="Nature">
        <title>The Medicago genome provides insight into the evolution of rhizobial symbioses.</title>
        <authorList>
            <person name="Young N.D."/>
            <person name="Debelle F."/>
            <person name="Oldroyd G.E."/>
            <person name="Geurts R."/>
            <person name="Cannon S.B."/>
            <person name="Udvardi M.K."/>
            <person name="Benedito V.A."/>
            <person name="Mayer K.F."/>
            <person name="Gouzy J."/>
            <person name="Schoof H."/>
            <person name="Van de Peer Y."/>
            <person name="Proost S."/>
            <person name="Cook D.R."/>
            <person name="Meyers B.C."/>
            <person name="Spannagl M."/>
            <person name="Cheung F."/>
            <person name="De Mita S."/>
            <person name="Krishnakumar V."/>
            <person name="Gundlach H."/>
            <person name="Zhou S."/>
            <person name="Mudge J."/>
            <person name="Bharti A.K."/>
            <person name="Murray J.D."/>
            <person name="Naoumkina M.A."/>
            <person name="Rosen B."/>
            <person name="Silverstein K.A."/>
            <person name="Tang H."/>
            <person name="Rombauts S."/>
            <person name="Zhao P.X."/>
            <person name="Zhou P."/>
            <person name="Barbe V."/>
            <person name="Bardou P."/>
            <person name="Bechner M."/>
            <person name="Bellec A."/>
            <person name="Berger A."/>
            <person name="Berges H."/>
            <person name="Bidwell S."/>
            <person name="Bisseling T."/>
            <person name="Choisne N."/>
            <person name="Couloux A."/>
            <person name="Denny R."/>
            <person name="Deshpande S."/>
            <person name="Dai X."/>
            <person name="Doyle J.J."/>
            <person name="Dudez A.M."/>
            <person name="Farmer A.D."/>
            <person name="Fouteau S."/>
            <person name="Franken C."/>
            <person name="Gibelin C."/>
            <person name="Gish J."/>
            <person name="Goldstein S."/>
            <person name="Gonzalez A.J."/>
            <person name="Green P.J."/>
            <person name="Hallab A."/>
            <person name="Hartog M."/>
            <person name="Hua A."/>
            <person name="Humphray S.J."/>
            <person name="Jeong D.H."/>
            <person name="Jing Y."/>
            <person name="Jocker A."/>
            <person name="Kenton S.M."/>
            <person name="Kim D.J."/>
            <person name="Klee K."/>
            <person name="Lai H."/>
            <person name="Lang C."/>
            <person name="Lin S."/>
            <person name="Macmil S.L."/>
            <person name="Magdelenat G."/>
            <person name="Matthews L."/>
            <person name="McCorrison J."/>
            <person name="Monaghan E.L."/>
            <person name="Mun J.H."/>
            <person name="Najar F.Z."/>
            <person name="Nicholson C."/>
            <person name="Noirot C."/>
            <person name="O'Bleness M."/>
            <person name="Paule C.R."/>
            <person name="Poulain J."/>
            <person name="Prion F."/>
            <person name="Qin B."/>
            <person name="Qu C."/>
            <person name="Retzel E.F."/>
            <person name="Riddle C."/>
            <person name="Sallet E."/>
            <person name="Samain S."/>
            <person name="Samson N."/>
            <person name="Sanders I."/>
            <person name="Saurat O."/>
            <person name="Scarpelli C."/>
            <person name="Schiex T."/>
            <person name="Segurens B."/>
            <person name="Severin A.J."/>
            <person name="Sherrier D.J."/>
            <person name="Shi R."/>
            <person name="Sims S."/>
            <person name="Singer S.R."/>
            <person name="Sinharoy S."/>
            <person name="Sterck L."/>
            <person name="Viollet A."/>
            <person name="Wang B.B."/>
            <person name="Wang K."/>
            <person name="Wang M."/>
            <person name="Wang X."/>
            <person name="Warfsmann J."/>
            <person name="Weissenbach J."/>
            <person name="White D.D."/>
            <person name="White J.D."/>
            <person name="Wiley G.B."/>
            <person name="Wincker P."/>
            <person name="Xing Y."/>
            <person name="Yang L."/>
            <person name="Yao Z."/>
            <person name="Ying F."/>
            <person name="Zhai J."/>
            <person name="Zhou L."/>
            <person name="Zuber A."/>
            <person name="Denarie J."/>
            <person name="Dixon R.A."/>
            <person name="May G.D."/>
            <person name="Schwartz D.C."/>
            <person name="Rogers J."/>
            <person name="Quetier F."/>
            <person name="Town C.D."/>
            <person name="Roe B.A."/>
        </authorList>
    </citation>
    <scope>NUCLEOTIDE SEQUENCE [LARGE SCALE GENOMIC DNA]</scope>
    <source>
        <strain evidence="2">A17</strain>
        <strain evidence="4 5">cv. Jemalong A17</strain>
    </source>
</reference>
<name>G7KQB8_MEDTR</name>
<dbReference type="Gramene" id="rna36978">
    <property type="protein sequence ID" value="RHN52316.1"/>
    <property type="gene ID" value="gene36978"/>
</dbReference>
<dbReference type="EMBL" id="PSQE01000006">
    <property type="protein sequence ID" value="RHN52316.1"/>
    <property type="molecule type" value="Genomic_DNA"/>
</dbReference>
<reference evidence="3" key="5">
    <citation type="journal article" date="2018" name="Nat. Plants">
        <title>Whole-genome landscape of Medicago truncatula symbiotic genes.</title>
        <authorList>
            <person name="Pecrix Y."/>
            <person name="Gamas P."/>
            <person name="Carrere S."/>
        </authorList>
    </citation>
    <scope>NUCLEOTIDE SEQUENCE</scope>
    <source>
        <tissue evidence="3">Leaves</tissue>
    </source>
</reference>
<organism evidence="2 5">
    <name type="scientific">Medicago truncatula</name>
    <name type="common">Barrel medic</name>
    <name type="synonym">Medicago tribuloides</name>
    <dbReference type="NCBI Taxonomy" id="3880"/>
    <lineage>
        <taxon>Eukaryota</taxon>
        <taxon>Viridiplantae</taxon>
        <taxon>Streptophyta</taxon>
        <taxon>Embryophyta</taxon>
        <taxon>Tracheophyta</taxon>
        <taxon>Spermatophyta</taxon>
        <taxon>Magnoliopsida</taxon>
        <taxon>eudicotyledons</taxon>
        <taxon>Gunneridae</taxon>
        <taxon>Pentapetalae</taxon>
        <taxon>rosids</taxon>
        <taxon>fabids</taxon>
        <taxon>Fabales</taxon>
        <taxon>Fabaceae</taxon>
        <taxon>Papilionoideae</taxon>
        <taxon>50 kb inversion clade</taxon>
        <taxon>NPAAA clade</taxon>
        <taxon>Hologalegina</taxon>
        <taxon>IRL clade</taxon>
        <taxon>Trifolieae</taxon>
        <taxon>Medicago</taxon>
    </lineage>
</organism>
<dbReference type="EMBL" id="CM001222">
    <property type="protein sequence ID" value="AES76098.1"/>
    <property type="molecule type" value="Genomic_DNA"/>
</dbReference>
<evidence type="ECO:0000313" key="5">
    <source>
        <dbReference type="Proteomes" id="UP000002051"/>
    </source>
</evidence>
<evidence type="ECO:0000313" key="2">
    <source>
        <dbReference type="EMBL" id="AES76098.1"/>
    </source>
</evidence>
<dbReference type="Proteomes" id="UP000002051">
    <property type="component" value="Chromosome 6"/>
</dbReference>
<gene>
    <name evidence="2" type="ordered locus">MTR_6g071230</name>
    <name evidence="3" type="ORF">MtrunA17_Chr6g0479201</name>
</gene>
<evidence type="ECO:0000256" key="1">
    <source>
        <dbReference type="SAM" id="MobiDB-lite"/>
    </source>
</evidence>
<feature type="region of interest" description="Disordered" evidence="1">
    <location>
        <begin position="58"/>
        <end position="77"/>
    </location>
</feature>
<sequence length="109" mass="12318">MNDVVFVMTNSKLAKNKKARKMVEYRFDDIDSDDEWIVNNDGCSLENEIWNLTIKGEDLEGGTQNEGDNGAASAGNDYEIHNLDEEFERLGDEDVMEDVGIDQNVLNDL</sequence>
<dbReference type="HOGENOM" id="CLU_2187872_0_0_1"/>
<accession>G7KQB8</accession>
<reference evidence="4" key="3">
    <citation type="submission" date="2015-04" db="UniProtKB">
        <authorList>
            <consortium name="EnsemblPlants"/>
        </authorList>
    </citation>
    <scope>IDENTIFICATION</scope>
    <source>
        <strain evidence="4">cv. Jemalong A17</strain>
    </source>
</reference>
<dbReference type="AlphaFoldDB" id="G7KQB8"/>
<keyword evidence="5" id="KW-1185">Reference proteome</keyword>
<proteinExistence type="predicted"/>
<evidence type="ECO:0000313" key="3">
    <source>
        <dbReference type="EMBL" id="RHN52316.1"/>
    </source>
</evidence>
<protein>
    <submittedName>
        <fullName evidence="2 4">Uncharacterized protein</fullName>
    </submittedName>
</protein>
<evidence type="ECO:0000313" key="6">
    <source>
        <dbReference type="Proteomes" id="UP000265566"/>
    </source>
</evidence>
<reference evidence="2 5" key="2">
    <citation type="journal article" date="2014" name="BMC Genomics">
        <title>An improved genome release (version Mt4.0) for the model legume Medicago truncatula.</title>
        <authorList>
            <person name="Tang H."/>
            <person name="Krishnakumar V."/>
            <person name="Bidwell S."/>
            <person name="Rosen B."/>
            <person name="Chan A."/>
            <person name="Zhou S."/>
            <person name="Gentzbittel L."/>
            <person name="Childs K.L."/>
            <person name="Yandell M."/>
            <person name="Gundlach H."/>
            <person name="Mayer K.F."/>
            <person name="Schwartz D.C."/>
            <person name="Town C.D."/>
        </authorList>
    </citation>
    <scope>GENOME REANNOTATION</scope>
    <source>
        <strain evidence="4 5">cv. Jemalong A17</strain>
    </source>
</reference>
<dbReference type="EnsemblPlants" id="AES76098">
    <property type="protein sequence ID" value="AES76098"/>
    <property type="gene ID" value="MTR_6g071230"/>
</dbReference>
<dbReference type="PaxDb" id="3880-AES76098"/>
<evidence type="ECO:0000313" key="4">
    <source>
        <dbReference type="EnsemblPlants" id="AES76098"/>
    </source>
</evidence>